<keyword evidence="2" id="KW-1185">Reference proteome</keyword>
<gene>
    <name evidence="1" type="ORF">N3K66_000934</name>
</gene>
<dbReference type="EMBL" id="CM047940">
    <property type="protein sequence ID" value="KAI9904405.1"/>
    <property type="molecule type" value="Genomic_DNA"/>
</dbReference>
<sequence length="515" mass="57582">MADISIGELSTPQQEALQQYIAVTNQEEKDAIPLLERSQWNIQIAIAKFFDGEEPDPVAEAMAAPTIPREEARYENLQESLFSSSRSPGVSRRHRTDNAPRIVPRPAVAGNHWLFGVFLAPFNLGWSAVAGIWRLFVYVLSFLPASIRPRVITNAISPGLRSGNGRRMLMPRDAAARFKREFEEEYGSDELPFFEGGLAQAHDLAKKELKFMLLILLSPEHDDSDTFVRETLLDPAVVSFIQDPTNNIILWAGNVLDSEAFQASTEYSCTKFPFSALVCLTPKEGNTRMGIVKRFSGPLSAETYISEMQSAIEKYGAELGSIRAERAAQEVARNLRNEQDSAYERSLAIDRERARQKREAAAAAEAAQKLAHEEAERAAILAQRREEWKAWRATTILPEPPASDKSIVRVALKMPERSGKGRIVRRFPQDAPMEELYAFVECHDVEVEGGAEVSKPEDYEHEYAFTIAATLPREVFEPSKLVTMLEKIGKSANLIVEEVSPDSSDEEDSSDDYDA</sequence>
<evidence type="ECO:0000313" key="1">
    <source>
        <dbReference type="EMBL" id="KAI9904405.1"/>
    </source>
</evidence>
<proteinExistence type="predicted"/>
<organism evidence="1 2">
    <name type="scientific">Trichothecium roseum</name>
    <dbReference type="NCBI Taxonomy" id="47278"/>
    <lineage>
        <taxon>Eukaryota</taxon>
        <taxon>Fungi</taxon>
        <taxon>Dikarya</taxon>
        <taxon>Ascomycota</taxon>
        <taxon>Pezizomycotina</taxon>
        <taxon>Sordariomycetes</taxon>
        <taxon>Hypocreomycetidae</taxon>
        <taxon>Hypocreales</taxon>
        <taxon>Hypocreales incertae sedis</taxon>
        <taxon>Trichothecium</taxon>
    </lineage>
</organism>
<evidence type="ECO:0000313" key="2">
    <source>
        <dbReference type="Proteomes" id="UP001163324"/>
    </source>
</evidence>
<reference evidence="1" key="1">
    <citation type="submission" date="2022-10" db="EMBL/GenBank/DDBJ databases">
        <title>Complete Genome of Trichothecium roseum strain YXFP-22015, a Plant Pathogen Isolated from Citrus.</title>
        <authorList>
            <person name="Wang Y."/>
            <person name="Zhu L."/>
        </authorList>
    </citation>
    <scope>NUCLEOTIDE SEQUENCE</scope>
    <source>
        <strain evidence="1">YXFP-22015</strain>
    </source>
</reference>
<name>A0ACC0VDA6_9HYPO</name>
<dbReference type="Proteomes" id="UP001163324">
    <property type="component" value="Chromosome 1"/>
</dbReference>
<protein>
    <submittedName>
        <fullName evidence="1">Uncharacterized protein</fullName>
    </submittedName>
</protein>
<comment type="caution">
    <text evidence="1">The sequence shown here is derived from an EMBL/GenBank/DDBJ whole genome shotgun (WGS) entry which is preliminary data.</text>
</comment>
<accession>A0ACC0VDA6</accession>